<dbReference type="RefSeq" id="WP_194739827.1">
    <property type="nucleotide sequence ID" value="NZ_JADKYY010000012.1"/>
</dbReference>
<keyword evidence="3" id="KW-1185">Reference proteome</keyword>
<reference evidence="2" key="1">
    <citation type="submission" date="2020-11" db="EMBL/GenBank/DDBJ databases">
        <title>Genome seq and assembly of Planobacterium sp.</title>
        <authorList>
            <person name="Chhetri G."/>
        </authorList>
    </citation>
    <scope>NUCLEOTIDE SEQUENCE</scope>
    <source>
        <strain evidence="2">GCR5</strain>
    </source>
</reference>
<protein>
    <submittedName>
        <fullName evidence="2">SPOR domain-containing protein</fullName>
    </submittedName>
</protein>
<dbReference type="AlphaFoldDB" id="A0A930YX07"/>
<dbReference type="PROSITE" id="PS51724">
    <property type="entry name" value="SPOR"/>
    <property type="match status" value="1"/>
</dbReference>
<dbReference type="InterPro" id="IPR036680">
    <property type="entry name" value="SPOR-like_sf"/>
</dbReference>
<comment type="caution">
    <text evidence="2">The sequence shown here is derived from an EMBL/GenBank/DDBJ whole genome shotgun (WGS) entry which is preliminary data.</text>
</comment>
<sequence>MKFSLRILAVLTLMGSLHLQGQQVRTTDTISGTPLTVSMDAKIQKSLSDLQEKCELMEKAKDNAEYTPSTPRVVNNTPSRPLSRAEICKQNPRILGYKIQVAVVKSNAEANQVKANFRSRFPGIKVETDASLRPNYKILAGSYISRQSAASDLARIRSAFRSAVAVQYRVFCVEAK</sequence>
<feature type="domain" description="SPOR" evidence="1">
    <location>
        <begin position="91"/>
        <end position="169"/>
    </location>
</feature>
<dbReference type="Proteomes" id="UP000694480">
    <property type="component" value="Unassembled WGS sequence"/>
</dbReference>
<evidence type="ECO:0000259" key="1">
    <source>
        <dbReference type="PROSITE" id="PS51724"/>
    </source>
</evidence>
<dbReference type="GO" id="GO:0042834">
    <property type="term" value="F:peptidoglycan binding"/>
    <property type="evidence" value="ECO:0007669"/>
    <property type="project" value="InterPro"/>
</dbReference>
<dbReference type="EMBL" id="JADKYY010000012">
    <property type="protein sequence ID" value="MBF5027901.1"/>
    <property type="molecule type" value="Genomic_DNA"/>
</dbReference>
<dbReference type="InterPro" id="IPR007730">
    <property type="entry name" value="SPOR-like_dom"/>
</dbReference>
<accession>A0A930YX07</accession>
<evidence type="ECO:0000313" key="2">
    <source>
        <dbReference type="EMBL" id="MBF5027901.1"/>
    </source>
</evidence>
<name>A0A930YX07_9FLAO</name>
<organism evidence="2 3">
    <name type="scientific">Planobacterium oryzisoli</name>
    <dbReference type="NCBI Taxonomy" id="2771435"/>
    <lineage>
        <taxon>Bacteria</taxon>
        <taxon>Pseudomonadati</taxon>
        <taxon>Bacteroidota</taxon>
        <taxon>Flavobacteriia</taxon>
        <taxon>Flavobacteriales</taxon>
        <taxon>Weeksellaceae</taxon>
        <taxon>Chryseobacterium group</taxon>
        <taxon>Chryseobacterium</taxon>
    </lineage>
</organism>
<dbReference type="Pfam" id="PF05036">
    <property type="entry name" value="SPOR"/>
    <property type="match status" value="1"/>
</dbReference>
<gene>
    <name evidence="2" type="ORF">IC612_08840</name>
</gene>
<proteinExistence type="predicted"/>
<evidence type="ECO:0000313" key="3">
    <source>
        <dbReference type="Proteomes" id="UP000694480"/>
    </source>
</evidence>
<dbReference type="SUPFAM" id="SSF110997">
    <property type="entry name" value="Sporulation related repeat"/>
    <property type="match status" value="1"/>
</dbReference>